<evidence type="ECO:0000313" key="3">
    <source>
        <dbReference type="Proteomes" id="UP000265618"/>
    </source>
</evidence>
<dbReference type="PANTHER" id="PTHR15615">
    <property type="match status" value="1"/>
</dbReference>
<feature type="region of interest" description="Disordered" evidence="1">
    <location>
        <begin position="223"/>
        <end position="242"/>
    </location>
</feature>
<dbReference type="GO" id="GO:0019901">
    <property type="term" value="F:protein kinase binding"/>
    <property type="evidence" value="ECO:0007669"/>
    <property type="project" value="InterPro"/>
</dbReference>
<sequence length="390" mass="44150">SPKSPRPDRTIEAVASILHQVIRENERYVNGNKATPKLKCTQADIDAFLEPDTSLPTFKGIYKYLYTLCYRTRLRNEAAIAILVYVDRLIEKTNAVVAQTNWRLVVLSSLIAAQKFWDDFCFSNADYSKLVPGLSITKINSLERKYMRLIDFDLNVSPTLYHRYWKHLQRMYKDRLSIRQAFPASPMPSPINCSTALHGINHHRGVALPKRPVSELSLRKRVEAQRAKGQKGRPVTTVHRQREEEVVRDRAARHAATLLEREREREREGERRSVVSVPVQGAKVARHPLQSMGGGKDYRKQVLPHQHRRGSINSGVPKGHSRHRLSVAVSARHLETVGGEGAEAEPIVLDKGREARAPLPLPSLPTHYESASLASRRGVFKTLGRLALPE</sequence>
<comment type="caution">
    <text evidence="2">The sequence shown here is derived from an EMBL/GenBank/DDBJ whole genome shotgun (WGS) entry which is preliminary data.</text>
</comment>
<dbReference type="Pfam" id="PF08613">
    <property type="entry name" value="Cyclin"/>
    <property type="match status" value="1"/>
</dbReference>
<dbReference type="CDD" id="cd20540">
    <property type="entry name" value="CYCLIN_CCNY_like"/>
    <property type="match status" value="1"/>
</dbReference>
<feature type="compositionally biased region" description="Basic and acidic residues" evidence="1">
    <location>
        <begin position="259"/>
        <end position="273"/>
    </location>
</feature>
<dbReference type="PANTHER" id="PTHR15615:SF108">
    <property type="entry name" value="PROTEIN CNPPD1"/>
    <property type="match status" value="1"/>
</dbReference>
<name>A0A9K3CVC2_9EUKA</name>
<dbReference type="InterPro" id="IPR013922">
    <property type="entry name" value="Cyclin_PHO80-like"/>
</dbReference>
<proteinExistence type="predicted"/>
<dbReference type="Proteomes" id="UP000265618">
    <property type="component" value="Unassembled WGS sequence"/>
</dbReference>
<dbReference type="AlphaFoldDB" id="A0A9K3CVC2"/>
<gene>
    <name evidence="2" type="ORF">KIPB_003996</name>
</gene>
<feature type="region of interest" description="Disordered" evidence="1">
    <location>
        <begin position="257"/>
        <end position="297"/>
    </location>
</feature>
<protein>
    <submittedName>
        <fullName evidence="2">Cyclin PHO80-like protein</fullName>
    </submittedName>
</protein>
<dbReference type="EMBL" id="BDIP01000816">
    <property type="protein sequence ID" value="GIQ82795.1"/>
    <property type="molecule type" value="Genomic_DNA"/>
</dbReference>
<organism evidence="2 3">
    <name type="scientific">Kipferlia bialata</name>
    <dbReference type="NCBI Taxonomy" id="797122"/>
    <lineage>
        <taxon>Eukaryota</taxon>
        <taxon>Metamonada</taxon>
        <taxon>Carpediemonas-like organisms</taxon>
        <taxon>Kipferlia</taxon>
    </lineage>
</organism>
<keyword evidence="3" id="KW-1185">Reference proteome</keyword>
<dbReference type="OrthoDB" id="10249599at2759"/>
<accession>A0A9K3CVC2</accession>
<dbReference type="Gene3D" id="1.10.472.10">
    <property type="entry name" value="Cyclin-like"/>
    <property type="match status" value="1"/>
</dbReference>
<dbReference type="SUPFAM" id="SSF47954">
    <property type="entry name" value="Cyclin-like"/>
    <property type="match status" value="1"/>
</dbReference>
<dbReference type="InterPro" id="IPR036915">
    <property type="entry name" value="Cyclin-like_sf"/>
</dbReference>
<evidence type="ECO:0000313" key="2">
    <source>
        <dbReference type="EMBL" id="GIQ82795.1"/>
    </source>
</evidence>
<evidence type="ECO:0000256" key="1">
    <source>
        <dbReference type="SAM" id="MobiDB-lite"/>
    </source>
</evidence>
<reference evidence="2 3" key="1">
    <citation type="journal article" date="2018" name="PLoS ONE">
        <title>The draft genome of Kipferlia bialata reveals reductive genome evolution in fornicate parasites.</title>
        <authorList>
            <person name="Tanifuji G."/>
            <person name="Takabayashi S."/>
            <person name="Kume K."/>
            <person name="Takagi M."/>
            <person name="Nakayama T."/>
            <person name="Kamikawa R."/>
            <person name="Inagaki Y."/>
            <person name="Hashimoto T."/>
        </authorList>
    </citation>
    <scope>NUCLEOTIDE SEQUENCE [LARGE SCALE GENOMIC DNA]</scope>
    <source>
        <strain evidence="2">NY0173</strain>
    </source>
</reference>
<feature type="non-terminal residue" evidence="2">
    <location>
        <position position="390"/>
    </location>
</feature>